<name>A0A0D2H4Q5_9EURO</name>
<protein>
    <recommendedName>
        <fullName evidence="1">Heterokaryon incompatibility domain-containing protein</fullName>
    </recommendedName>
</protein>
<dbReference type="PANTHER" id="PTHR24148">
    <property type="entry name" value="ANKYRIN REPEAT DOMAIN-CONTAINING PROTEIN 39 HOMOLOG-RELATED"/>
    <property type="match status" value="1"/>
</dbReference>
<dbReference type="Pfam" id="PF06985">
    <property type="entry name" value="HET"/>
    <property type="match status" value="1"/>
</dbReference>
<dbReference type="OrthoDB" id="270167at2759"/>
<dbReference type="STRING" id="1442371.A0A0D2H4Q5"/>
<dbReference type="GeneID" id="27713276"/>
<dbReference type="InterPro" id="IPR010730">
    <property type="entry name" value="HET"/>
</dbReference>
<dbReference type="AlphaFoldDB" id="A0A0D2H4Q5"/>
<proteinExistence type="predicted"/>
<evidence type="ECO:0000313" key="2">
    <source>
        <dbReference type="EMBL" id="KIX96810.1"/>
    </source>
</evidence>
<accession>A0A0D2H4Q5</accession>
<keyword evidence="3" id="KW-1185">Reference proteome</keyword>
<gene>
    <name evidence="2" type="ORF">Z520_07530</name>
</gene>
<sequence length="663" mass="75007">MREDTDVSLGSIRQEIGRPIYSALLEVQKYSTAEAMSVNWIRSLELLYMKSDRIKNLLGPSSRHSRGNMQLTSGRLLGRTYINPLAPRNYIAVSYLWNPAPGEDHSRGGYLVESSTPRWKPSLVRDVVWDRVSKFAAYIACPYFWVDRECINQKNKNEKEVALQSMHLVYRHSDHPVALLTKRIVCPEQLDLLAALLSGSLVFDDEDTAPDLRLNPDTLGSAGRVLKLLGSITSDQWWTRAWPFQEDYCAATNMTLLIPHDASLEDQKWGAKATLFGDLEGELCVNSANFREEASRFCLAYKNERQGQGRLEEMAGRILQRAGKYTVTLQDRQAQDNVYAVRRSMSPSIFADVGARKAGRCSDRLAIVANCCDYSERLNTKKLQSSNLSLSLALLTLYLLNGEILMNGRGGGGSGSDIAPLNSTIFDFLKTQSLSNFSSPVRQQLTFIKSCRLVRVKLVEEGMQTQGHLWQLGPTILVNVRRHVPWHRDSESGLRKHQRRNLHRLLLELTSQRYGTQYEDLASSLDEFLEKDEHCAAGDELSFSRRFQTWMAGEVADAISDRGKVLRLGRLVDSRQDIEHEYTGIFVHDANRAGMAGEHIFTASWDGKHEEIDKHVSLEVDVPGRNRSGVLTLEAKRWINGLVFFQGHPRRSVIFPWHPSLTV</sequence>
<reference evidence="2 3" key="1">
    <citation type="submission" date="2015-01" db="EMBL/GenBank/DDBJ databases">
        <title>The Genome Sequence of Fonsecaea multimorphosa CBS 102226.</title>
        <authorList>
            <consortium name="The Broad Institute Genomics Platform"/>
            <person name="Cuomo C."/>
            <person name="de Hoog S."/>
            <person name="Gorbushina A."/>
            <person name="Stielow B."/>
            <person name="Teixiera M."/>
            <person name="Abouelleil A."/>
            <person name="Chapman S.B."/>
            <person name="Priest M."/>
            <person name="Young S.K."/>
            <person name="Wortman J."/>
            <person name="Nusbaum C."/>
            <person name="Birren B."/>
        </authorList>
    </citation>
    <scope>NUCLEOTIDE SEQUENCE [LARGE SCALE GENOMIC DNA]</scope>
    <source>
        <strain evidence="2 3">CBS 102226</strain>
    </source>
</reference>
<feature type="domain" description="Heterokaryon incompatibility" evidence="1">
    <location>
        <begin position="90"/>
        <end position="246"/>
    </location>
</feature>
<organism evidence="2 3">
    <name type="scientific">Fonsecaea multimorphosa CBS 102226</name>
    <dbReference type="NCBI Taxonomy" id="1442371"/>
    <lineage>
        <taxon>Eukaryota</taxon>
        <taxon>Fungi</taxon>
        <taxon>Dikarya</taxon>
        <taxon>Ascomycota</taxon>
        <taxon>Pezizomycotina</taxon>
        <taxon>Eurotiomycetes</taxon>
        <taxon>Chaetothyriomycetidae</taxon>
        <taxon>Chaetothyriales</taxon>
        <taxon>Herpotrichiellaceae</taxon>
        <taxon>Fonsecaea</taxon>
    </lineage>
</organism>
<dbReference type="EMBL" id="KN848076">
    <property type="protein sequence ID" value="KIX96810.1"/>
    <property type="molecule type" value="Genomic_DNA"/>
</dbReference>
<evidence type="ECO:0000313" key="3">
    <source>
        <dbReference type="Proteomes" id="UP000053411"/>
    </source>
</evidence>
<dbReference type="PANTHER" id="PTHR24148:SF64">
    <property type="entry name" value="HETEROKARYON INCOMPATIBILITY DOMAIN-CONTAINING PROTEIN"/>
    <property type="match status" value="1"/>
</dbReference>
<dbReference type="Proteomes" id="UP000053411">
    <property type="component" value="Unassembled WGS sequence"/>
</dbReference>
<evidence type="ECO:0000259" key="1">
    <source>
        <dbReference type="Pfam" id="PF06985"/>
    </source>
</evidence>
<dbReference type="RefSeq" id="XP_016630933.1">
    <property type="nucleotide sequence ID" value="XM_016778027.1"/>
</dbReference>
<dbReference type="InterPro" id="IPR052895">
    <property type="entry name" value="HetReg/Transcr_Mod"/>
</dbReference>
<dbReference type="VEuPathDB" id="FungiDB:Z520_07530"/>